<organism evidence="14 15">
    <name type="scientific">Effrenium voratum</name>
    <dbReference type="NCBI Taxonomy" id="2562239"/>
    <lineage>
        <taxon>Eukaryota</taxon>
        <taxon>Sar</taxon>
        <taxon>Alveolata</taxon>
        <taxon>Dinophyceae</taxon>
        <taxon>Suessiales</taxon>
        <taxon>Symbiodiniaceae</taxon>
        <taxon>Effrenium</taxon>
    </lineage>
</organism>
<evidence type="ECO:0000256" key="10">
    <source>
        <dbReference type="ARBA" id="ARBA00022989"/>
    </source>
</evidence>
<dbReference type="PANTHER" id="PTHR46396:SF2">
    <property type="entry name" value="ILEI_PANDER DOMAIN-CONTAINING PROTEIN"/>
    <property type="match status" value="1"/>
</dbReference>
<evidence type="ECO:0000256" key="11">
    <source>
        <dbReference type="ARBA" id="ARBA00023034"/>
    </source>
</evidence>
<evidence type="ECO:0000256" key="8">
    <source>
        <dbReference type="ARBA" id="ARBA00022723"/>
    </source>
</evidence>
<proteinExistence type="inferred from homology"/>
<comment type="cofactor">
    <cofactor evidence="1">
        <name>Mn(2+)</name>
        <dbReference type="ChEBI" id="CHEBI:29035"/>
    </cofactor>
</comment>
<keyword evidence="5" id="KW-0328">Glycosyltransferase</keyword>
<dbReference type="GO" id="GO:0046872">
    <property type="term" value="F:metal ion binding"/>
    <property type="evidence" value="ECO:0007669"/>
    <property type="project" value="UniProtKB-KW"/>
</dbReference>
<accession>A0AA36HJH1</accession>
<comment type="pathway">
    <text evidence="3">Protein modification; protein glycosylation.</text>
</comment>
<dbReference type="AlphaFoldDB" id="A0AA36HJH1"/>
<evidence type="ECO:0000256" key="12">
    <source>
        <dbReference type="ARBA" id="ARBA00023136"/>
    </source>
</evidence>
<evidence type="ECO:0000256" key="2">
    <source>
        <dbReference type="ARBA" id="ARBA00004323"/>
    </source>
</evidence>
<evidence type="ECO:0000256" key="1">
    <source>
        <dbReference type="ARBA" id="ARBA00001936"/>
    </source>
</evidence>
<evidence type="ECO:0000256" key="13">
    <source>
        <dbReference type="ARBA" id="ARBA00023211"/>
    </source>
</evidence>
<evidence type="ECO:0000256" key="6">
    <source>
        <dbReference type="ARBA" id="ARBA00022679"/>
    </source>
</evidence>
<keyword evidence="11" id="KW-0333">Golgi apparatus</keyword>
<keyword evidence="7" id="KW-0812">Transmembrane</keyword>
<sequence>MAFLQSGEAVSKDFLATGGVAGPVAVFADPDAPFVVENEGAVLEPADLAVLVLSSGRKVWLLRATLQSLSRVDGLRASQVLVSLAAPGQASQLDAIEEFGFFCAGFPAKGWDRGKRSLPVFQEAAAPGPHLLRSLTFSLRHFAGKPPKALVVLEEGQIFSLDLLWFFVQLLPVMSEDDSILCASAWNENGVSPYVADPTVVYRTDGFPPIAWMLTLPKLRKLLAMSKDKSWKDWLPEFMQDSKRQCLFPEVPRVALATADCLRQSRRGPGVDSAVLVATLARANLPVTAMPSVKCTEEEVQLQRLSARSAISGALRTHLGDARRLEAASFQEWFLWRWPGSQGMFHSKPVASVAELEAHLDYAPVGCCRTRPGSRALAIGAGRTGCIWYIWYIWFCMGGNSRLLWPVH</sequence>
<dbReference type="EMBL" id="CAUJNA010000007">
    <property type="protein sequence ID" value="CAJ1370310.1"/>
    <property type="molecule type" value="Genomic_DNA"/>
</dbReference>
<dbReference type="PANTHER" id="PTHR46396">
    <property type="entry name" value="PROTEIN O-LINKED-MANNOSE BETA-1,2-N-ACETYLGLUCOSAMINYLTRANSFERASE 1"/>
    <property type="match status" value="1"/>
</dbReference>
<name>A0AA36HJH1_9DINO</name>
<dbReference type="GO" id="GO:0000139">
    <property type="term" value="C:Golgi membrane"/>
    <property type="evidence" value="ECO:0007669"/>
    <property type="project" value="UniProtKB-SubCell"/>
</dbReference>
<dbReference type="InterPro" id="IPR052463">
    <property type="entry name" value="O-linked_mannose_GnT"/>
</dbReference>
<evidence type="ECO:0000256" key="9">
    <source>
        <dbReference type="ARBA" id="ARBA00022968"/>
    </source>
</evidence>
<keyword evidence="15" id="KW-1185">Reference proteome</keyword>
<evidence type="ECO:0000256" key="3">
    <source>
        <dbReference type="ARBA" id="ARBA00004922"/>
    </source>
</evidence>
<protein>
    <submittedName>
        <fullName evidence="14">Uncharacterized protein</fullName>
    </submittedName>
</protein>
<keyword evidence="10" id="KW-1133">Transmembrane helix</keyword>
<dbReference type="GO" id="GO:0016266">
    <property type="term" value="P:protein O-linked glycosylation via N-acetyl-galactosamine"/>
    <property type="evidence" value="ECO:0007669"/>
    <property type="project" value="TreeGrafter"/>
</dbReference>
<dbReference type="Gene3D" id="3.90.550.10">
    <property type="entry name" value="Spore Coat Polysaccharide Biosynthesis Protein SpsA, Chain A"/>
    <property type="match status" value="1"/>
</dbReference>
<comment type="caution">
    <text evidence="14">The sequence shown here is derived from an EMBL/GenBank/DDBJ whole genome shotgun (WGS) entry which is preliminary data.</text>
</comment>
<comment type="subcellular location">
    <subcellularLocation>
        <location evidence="2">Golgi apparatus membrane</location>
        <topology evidence="2">Single-pass type II membrane protein</topology>
    </subcellularLocation>
</comment>
<evidence type="ECO:0000256" key="7">
    <source>
        <dbReference type="ARBA" id="ARBA00022692"/>
    </source>
</evidence>
<dbReference type="InterPro" id="IPR004139">
    <property type="entry name" value="Glyco_trans_13"/>
</dbReference>
<evidence type="ECO:0000256" key="5">
    <source>
        <dbReference type="ARBA" id="ARBA00022676"/>
    </source>
</evidence>
<evidence type="ECO:0000313" key="14">
    <source>
        <dbReference type="EMBL" id="CAJ1370310.1"/>
    </source>
</evidence>
<evidence type="ECO:0000256" key="4">
    <source>
        <dbReference type="ARBA" id="ARBA00006492"/>
    </source>
</evidence>
<keyword evidence="6" id="KW-0808">Transferase</keyword>
<dbReference type="GO" id="GO:0047223">
    <property type="term" value="F:beta-1,3-galactosyl-O-glycosyl-glycoprotein beta-1,3-N-acetylglucosaminyltransferase activity"/>
    <property type="evidence" value="ECO:0007669"/>
    <property type="project" value="TreeGrafter"/>
</dbReference>
<dbReference type="Proteomes" id="UP001178507">
    <property type="component" value="Unassembled WGS sequence"/>
</dbReference>
<dbReference type="Pfam" id="PF03071">
    <property type="entry name" value="GNT-I"/>
    <property type="match status" value="1"/>
</dbReference>
<keyword evidence="13" id="KW-0464">Manganese</keyword>
<keyword evidence="8" id="KW-0479">Metal-binding</keyword>
<reference evidence="14" key="1">
    <citation type="submission" date="2023-08" db="EMBL/GenBank/DDBJ databases">
        <authorList>
            <person name="Chen Y."/>
            <person name="Shah S."/>
            <person name="Dougan E. K."/>
            <person name="Thang M."/>
            <person name="Chan C."/>
        </authorList>
    </citation>
    <scope>NUCLEOTIDE SEQUENCE</scope>
</reference>
<gene>
    <name evidence="14" type="ORF">EVOR1521_LOCUS903</name>
</gene>
<keyword evidence="9" id="KW-0735">Signal-anchor</keyword>
<evidence type="ECO:0000313" key="15">
    <source>
        <dbReference type="Proteomes" id="UP001178507"/>
    </source>
</evidence>
<comment type="similarity">
    <text evidence="4">Belongs to the glycosyltransferase 13 family.</text>
</comment>
<dbReference type="InterPro" id="IPR029044">
    <property type="entry name" value="Nucleotide-diphossugar_trans"/>
</dbReference>
<keyword evidence="12" id="KW-0472">Membrane</keyword>